<evidence type="ECO:0000313" key="1">
    <source>
        <dbReference type="EMBL" id="SPX41019.1"/>
    </source>
</evidence>
<accession>A0A2X1PJB9</accession>
<dbReference type="InterPro" id="IPR038461">
    <property type="entry name" value="Schlafen_AlbA_2_dom_sf"/>
</dbReference>
<dbReference type="AlphaFoldDB" id="A0A2X1PJB9"/>
<organism evidence="1 2">
    <name type="scientific">Haemophilus influenzae</name>
    <dbReference type="NCBI Taxonomy" id="727"/>
    <lineage>
        <taxon>Bacteria</taxon>
        <taxon>Pseudomonadati</taxon>
        <taxon>Pseudomonadota</taxon>
        <taxon>Gammaproteobacteria</taxon>
        <taxon>Pasteurellales</taxon>
        <taxon>Pasteurellaceae</taxon>
        <taxon>Haemophilus</taxon>
    </lineage>
</organism>
<dbReference type="EMBL" id="UASK01000004">
    <property type="protein sequence ID" value="SPX41019.1"/>
    <property type="molecule type" value="Genomic_DNA"/>
</dbReference>
<protein>
    <submittedName>
        <fullName evidence="1">Transcriptional regulator containing an hth domain</fullName>
    </submittedName>
</protein>
<name>A0A2X1PJB9_HAEIF</name>
<sequence length="62" mass="6854">MTEPLSKINGIITKNYLEMQPENQYFERKGLGEKDIKPTKIAEELVGMLNADGGVLAFGVGR</sequence>
<gene>
    <name evidence="1" type="ORF">NCTC11872_00603</name>
</gene>
<dbReference type="Gene3D" id="3.30.950.30">
    <property type="entry name" value="Schlafen, AAA domain"/>
    <property type="match status" value="1"/>
</dbReference>
<evidence type="ECO:0000313" key="2">
    <source>
        <dbReference type="Proteomes" id="UP000249936"/>
    </source>
</evidence>
<proteinExistence type="predicted"/>
<reference evidence="1 2" key="1">
    <citation type="submission" date="2018-06" db="EMBL/GenBank/DDBJ databases">
        <authorList>
            <consortium name="Pathogen Informatics"/>
            <person name="Doyle S."/>
        </authorList>
    </citation>
    <scope>NUCLEOTIDE SEQUENCE [LARGE SCALE GENOMIC DNA]</scope>
    <source>
        <strain evidence="1 2">NCTC11872</strain>
    </source>
</reference>
<dbReference type="Proteomes" id="UP000249936">
    <property type="component" value="Unassembled WGS sequence"/>
</dbReference>